<feature type="coiled-coil region" evidence="1">
    <location>
        <begin position="33"/>
        <end position="60"/>
    </location>
</feature>
<protein>
    <recommendedName>
        <fullName evidence="2">Reverse transcriptase domain-containing protein</fullName>
    </recommendedName>
</protein>
<keyword evidence="1" id="KW-0175">Coiled coil</keyword>
<feature type="domain" description="Reverse transcriptase" evidence="2">
    <location>
        <begin position="190"/>
        <end position="346"/>
    </location>
</feature>
<keyword evidence="4" id="KW-1185">Reference proteome</keyword>
<dbReference type="AlphaFoldDB" id="A0ABD3HXE4"/>
<organism evidence="3 4">
    <name type="scientific">Riccia sorocarpa</name>
    <dbReference type="NCBI Taxonomy" id="122646"/>
    <lineage>
        <taxon>Eukaryota</taxon>
        <taxon>Viridiplantae</taxon>
        <taxon>Streptophyta</taxon>
        <taxon>Embryophyta</taxon>
        <taxon>Marchantiophyta</taxon>
        <taxon>Marchantiopsida</taxon>
        <taxon>Marchantiidae</taxon>
        <taxon>Marchantiales</taxon>
        <taxon>Ricciaceae</taxon>
        <taxon>Riccia</taxon>
    </lineage>
</organism>
<dbReference type="Pfam" id="PF00078">
    <property type="entry name" value="RVT_1"/>
    <property type="match status" value="1"/>
</dbReference>
<evidence type="ECO:0000313" key="3">
    <source>
        <dbReference type="EMBL" id="KAL3694736.1"/>
    </source>
</evidence>
<evidence type="ECO:0000259" key="2">
    <source>
        <dbReference type="Pfam" id="PF00078"/>
    </source>
</evidence>
<proteinExistence type="predicted"/>
<dbReference type="Proteomes" id="UP001633002">
    <property type="component" value="Unassembled WGS sequence"/>
</dbReference>
<dbReference type="PANTHER" id="PTHR31635">
    <property type="entry name" value="REVERSE TRANSCRIPTASE DOMAIN-CONTAINING PROTEIN-RELATED"/>
    <property type="match status" value="1"/>
</dbReference>
<evidence type="ECO:0000256" key="1">
    <source>
        <dbReference type="SAM" id="Coils"/>
    </source>
</evidence>
<gene>
    <name evidence="3" type="ORF">R1sor_008387</name>
</gene>
<dbReference type="InterPro" id="IPR000477">
    <property type="entry name" value="RT_dom"/>
</dbReference>
<dbReference type="PANTHER" id="PTHR31635:SF196">
    <property type="entry name" value="REVERSE TRANSCRIPTASE DOMAIN-CONTAINING PROTEIN-RELATED"/>
    <property type="match status" value="1"/>
</dbReference>
<sequence length="769" mass="88289">MGKQKAREARAWSEEKRGRIKQLTIKLQEDPQNLDVQLKLQEVKEKLAVKEEEKARWIQKKLDIKWMQNGDIPSRVFVGLFKARRNQMEIKSLLDETNTEVEDERRMCKLAEEHFHKLLTEEKIEEERLPDIRYVLQRVKSRVTEEDKALLEKPWEEEELKIAASIMKTGKSPVADGTPQTDSKGLHITTKAFDSVSWRFLIDTLKTLNFGEKFQGYTQAILSNAASSVVINGRRSRPVEITRSVRQGCPLSPLLFILVTQTLTEVLEGEVCSGAIQGIFLQLANVHYCLGLFADDFHVIFAASEESARNMKAVLDIFAWAMGLLIQWKKSTARWIGPGKSNRPEWTAELAWSWKEDGETTKLLGFIFDEGIKGDAMVQKCKEKITRICTSPLYKGLLICGRVTIANATILGAFWYYLPLWAGTWEDIEKIEKSVVNFVWSGNEVDTRHRASKQIIEQKKSKGGLGLVSMSKQYMVFASRTIRWAFQPGFHPMKKTIRGLLENLSMGAFGSPGVQWIYNPARLKTGGLSTVMANLFTAWGKMTPWLQHGRLHLQEDWRKIPIWGSAQCAWDGKIRRIDSQAKRLLWETGYKQLGDLTIARDDEMASWDTKKLNGVDTLAVRKAFEKLRISTFFKEAQDKTEGWTPAMNHILLADRLPIRLRRSASWWEVVRGAACWVIWLGRNANTFANERWHAKKTDSAMWYRFTLYTTSEWHKINGVDQAAEREAFKINWAFEYTGTEIDATGKLVIPRQPPWNRRDGNVGDREEPA</sequence>
<accession>A0ABD3HXE4</accession>
<name>A0ABD3HXE4_9MARC</name>
<comment type="caution">
    <text evidence="3">The sequence shown here is derived from an EMBL/GenBank/DDBJ whole genome shotgun (WGS) entry which is preliminary data.</text>
</comment>
<evidence type="ECO:0000313" key="4">
    <source>
        <dbReference type="Proteomes" id="UP001633002"/>
    </source>
</evidence>
<reference evidence="3 4" key="1">
    <citation type="submission" date="2024-09" db="EMBL/GenBank/DDBJ databases">
        <title>Chromosome-scale assembly of Riccia sorocarpa.</title>
        <authorList>
            <person name="Paukszto L."/>
        </authorList>
    </citation>
    <scope>NUCLEOTIDE SEQUENCE [LARGE SCALE GENOMIC DNA]</scope>
    <source>
        <strain evidence="3">LP-2024</strain>
        <tissue evidence="3">Aerial parts of the thallus</tissue>
    </source>
</reference>
<dbReference type="EMBL" id="JBJQOH010000003">
    <property type="protein sequence ID" value="KAL3694736.1"/>
    <property type="molecule type" value="Genomic_DNA"/>
</dbReference>